<keyword evidence="4" id="KW-1185">Reference proteome</keyword>
<dbReference type="InterPro" id="IPR036663">
    <property type="entry name" value="Fumarylacetoacetase_C_sf"/>
</dbReference>
<proteinExistence type="predicted"/>
<evidence type="ECO:0000313" key="4">
    <source>
        <dbReference type="Proteomes" id="UP000266005"/>
    </source>
</evidence>
<dbReference type="SUPFAM" id="SSF56529">
    <property type="entry name" value="FAH"/>
    <property type="match status" value="1"/>
</dbReference>
<name>A0A399SII1_9BACT</name>
<evidence type="ECO:0000256" key="1">
    <source>
        <dbReference type="ARBA" id="ARBA00022723"/>
    </source>
</evidence>
<keyword evidence="1" id="KW-0479">Metal-binding</keyword>
<gene>
    <name evidence="3" type="ORF">D1627_02280</name>
</gene>
<evidence type="ECO:0000259" key="2">
    <source>
        <dbReference type="Pfam" id="PF01557"/>
    </source>
</evidence>
<protein>
    <submittedName>
        <fullName evidence="3">FAA hydrolase family protein</fullName>
    </submittedName>
</protein>
<dbReference type="PANTHER" id="PTHR11820:SF7">
    <property type="entry name" value="ACYLPYRUVASE FAHD1, MITOCHONDRIAL"/>
    <property type="match status" value="1"/>
</dbReference>
<dbReference type="GO" id="GO:0018773">
    <property type="term" value="F:acetylpyruvate hydrolase activity"/>
    <property type="evidence" value="ECO:0007669"/>
    <property type="project" value="TreeGrafter"/>
</dbReference>
<dbReference type="AlphaFoldDB" id="A0A399SII1"/>
<accession>A0A399SII1</accession>
<keyword evidence="3" id="KW-0378">Hydrolase</keyword>
<reference evidence="4" key="1">
    <citation type="submission" date="2018-08" db="EMBL/GenBank/DDBJ databases">
        <title>Mucilaginibacter sp. MYSH2.</title>
        <authorList>
            <person name="Seo T."/>
        </authorList>
    </citation>
    <scope>NUCLEOTIDE SEQUENCE [LARGE SCALE GENOMIC DNA]</scope>
    <source>
        <strain evidence="4">KIRAN</strain>
    </source>
</reference>
<dbReference type="EMBL" id="QWGE01000001">
    <property type="protein sequence ID" value="RIJ42699.1"/>
    <property type="molecule type" value="Genomic_DNA"/>
</dbReference>
<evidence type="ECO:0000313" key="3">
    <source>
        <dbReference type="EMBL" id="RIJ42699.1"/>
    </source>
</evidence>
<dbReference type="Gene3D" id="3.90.850.10">
    <property type="entry name" value="Fumarylacetoacetase-like, C-terminal domain"/>
    <property type="match status" value="1"/>
</dbReference>
<dbReference type="GO" id="GO:0046872">
    <property type="term" value="F:metal ion binding"/>
    <property type="evidence" value="ECO:0007669"/>
    <property type="project" value="UniProtKB-KW"/>
</dbReference>
<dbReference type="OrthoDB" id="9805307at2"/>
<organism evidence="3 4">
    <name type="scientific">Pontibacter oryzae</name>
    <dbReference type="NCBI Taxonomy" id="2304593"/>
    <lineage>
        <taxon>Bacteria</taxon>
        <taxon>Pseudomonadati</taxon>
        <taxon>Bacteroidota</taxon>
        <taxon>Cytophagia</taxon>
        <taxon>Cytophagales</taxon>
        <taxon>Hymenobacteraceae</taxon>
        <taxon>Pontibacter</taxon>
    </lineage>
</organism>
<dbReference type="RefSeq" id="WP_119430581.1">
    <property type="nucleotide sequence ID" value="NZ_QWGE01000001.1"/>
</dbReference>
<feature type="domain" description="Fumarylacetoacetase-like C-terminal" evidence="2">
    <location>
        <begin position="2"/>
        <end position="192"/>
    </location>
</feature>
<comment type="caution">
    <text evidence="3">The sequence shown here is derived from an EMBL/GenBank/DDBJ whole genome shotgun (WGS) entry which is preliminary data.</text>
</comment>
<dbReference type="PANTHER" id="PTHR11820">
    <property type="entry name" value="ACYLPYRUVASE"/>
    <property type="match status" value="1"/>
</dbReference>
<sequence>MKILAIGRNYAEHIAELKNEVPDEPVIFFKPDTAVLRHNEPFYYPEYTQDVHHEVELILRIGREGKNIEKKFAHKYYDAIGLGIDFTARDLQAKAKAKGLPWTLAKGFNGSAPVSEFLPLTDFPDLKNISFRLDVNGETKQKGNSGMMLNDFDDIIAYISKFITLKKGDIIYTGTPEGVGPVKIGDRLEGYVEDKKLLDFEVK</sequence>
<dbReference type="Proteomes" id="UP000266005">
    <property type="component" value="Unassembled WGS sequence"/>
</dbReference>
<dbReference type="InterPro" id="IPR011234">
    <property type="entry name" value="Fumarylacetoacetase-like_C"/>
</dbReference>
<dbReference type="Pfam" id="PF01557">
    <property type="entry name" value="FAA_hydrolase"/>
    <property type="match status" value="1"/>
</dbReference>